<gene>
    <name evidence="2" type="ORF">EZ216_09230</name>
</gene>
<keyword evidence="1" id="KW-0472">Membrane</keyword>
<evidence type="ECO:0000313" key="2">
    <source>
        <dbReference type="EMBL" id="TFZ03824.1"/>
    </source>
</evidence>
<feature type="transmembrane region" description="Helical" evidence="1">
    <location>
        <begin position="292"/>
        <end position="314"/>
    </location>
</feature>
<keyword evidence="3" id="KW-1185">Reference proteome</keyword>
<evidence type="ECO:0000256" key="1">
    <source>
        <dbReference type="SAM" id="Phobius"/>
    </source>
</evidence>
<feature type="transmembrane region" description="Helical" evidence="1">
    <location>
        <begin position="181"/>
        <end position="199"/>
    </location>
</feature>
<reference evidence="2 3" key="1">
    <citation type="submission" date="2019-03" db="EMBL/GenBank/DDBJ databases">
        <title>Ramlibacter sp. 18x22-1, whole genome shotgun sequence.</title>
        <authorList>
            <person name="Zhang X."/>
            <person name="Feng G."/>
            <person name="Zhu H."/>
        </authorList>
    </citation>
    <scope>NUCLEOTIDE SEQUENCE [LARGE SCALE GENOMIC DNA]</scope>
    <source>
        <strain evidence="2 3">18x22-1</strain>
    </source>
</reference>
<name>A0A4Z0BZ64_9BURK</name>
<evidence type="ECO:0008006" key="4">
    <source>
        <dbReference type="Google" id="ProtNLM"/>
    </source>
</evidence>
<feature type="transmembrane region" description="Helical" evidence="1">
    <location>
        <begin position="410"/>
        <end position="431"/>
    </location>
</feature>
<keyword evidence="1" id="KW-0812">Transmembrane</keyword>
<feature type="transmembrane region" description="Helical" evidence="1">
    <location>
        <begin position="107"/>
        <end position="126"/>
    </location>
</feature>
<proteinExistence type="predicted"/>
<evidence type="ECO:0000313" key="3">
    <source>
        <dbReference type="Proteomes" id="UP000297839"/>
    </source>
</evidence>
<comment type="caution">
    <text evidence="2">The sequence shown here is derived from an EMBL/GenBank/DDBJ whole genome shotgun (WGS) entry which is preliminary data.</text>
</comment>
<feature type="transmembrane region" description="Helical" evidence="1">
    <location>
        <begin position="206"/>
        <end position="228"/>
    </location>
</feature>
<dbReference type="AlphaFoldDB" id="A0A4Z0BZ64"/>
<dbReference type="OrthoDB" id="8914038at2"/>
<dbReference type="Proteomes" id="UP000297839">
    <property type="component" value="Unassembled WGS sequence"/>
</dbReference>
<organism evidence="2 3">
    <name type="scientific">Ramlibacter humi</name>
    <dbReference type="NCBI Taxonomy" id="2530451"/>
    <lineage>
        <taxon>Bacteria</taxon>
        <taxon>Pseudomonadati</taxon>
        <taxon>Pseudomonadota</taxon>
        <taxon>Betaproteobacteria</taxon>
        <taxon>Burkholderiales</taxon>
        <taxon>Comamonadaceae</taxon>
        <taxon>Ramlibacter</taxon>
    </lineage>
</organism>
<feature type="transmembrane region" description="Helical" evidence="1">
    <location>
        <begin position="78"/>
        <end position="95"/>
    </location>
</feature>
<feature type="transmembrane region" description="Helical" evidence="1">
    <location>
        <begin position="375"/>
        <end position="398"/>
    </location>
</feature>
<feature type="transmembrane region" description="Helical" evidence="1">
    <location>
        <begin position="263"/>
        <end position="280"/>
    </location>
</feature>
<keyword evidence="1" id="KW-1133">Transmembrane helix</keyword>
<protein>
    <recommendedName>
        <fullName evidence="4">Glycosyltransferase RgtA/B/C/D-like domain-containing protein</fullName>
    </recommendedName>
</protein>
<feature type="transmembrane region" description="Helical" evidence="1">
    <location>
        <begin position="320"/>
        <end position="341"/>
    </location>
</feature>
<feature type="transmembrane region" description="Helical" evidence="1">
    <location>
        <begin position="353"/>
        <end position="369"/>
    </location>
</feature>
<sequence length="604" mass="63639">MTAPRFFLVSGTGCVLALVLLVRALWLCGVGLDFSDEGLYLQWLAHPGVYPASVTQFGFAYHPLHDILNGDLAGLRRANLLLTALLAWGLGLRLAAGPREVRTDPALRHGGAFILAASSLCLLLLWLPTPSYNSLALQGLLLAGVGQFGLRKTEGRADAANLLLVAAGGWVTFLAKPTTAAVLFLLTATYLAVAGLLTLRRIAWLSAWLAGLAITSCWLIAGSVQAFVQRVALGLEDAQVLSPAYSSSRLLQLVWPEMARNEIRGLAAVFALTAVLLLLLRSQKRLVRAAGVLLAIAGPVYALGALTGIVRGIPNIGYRGLWLLGVAGGGAVVQAWLFIRAQPDTRRSWPEHLARFGWLLLAPFGFAFGTSSDLWATSALAGCFWLMAAFASAISTGGSHSHDGGRPDSGGVAVASLGLALITVFLAYSMAHPYRQSAALAKQNDPVQIGGRGELRTDAATAGFLNSLLPAARAAGLGQGTRVVDLTGRLPGVLAALGATSLGQAWLIGGYPGSERSARRALQRVGCDEFARAWVITEPAGSRRLDPSLLSAGGSDLARDYHPAVHALLPPNHQSEASEVVFFRPTRPLDQALAACERARTGMP</sequence>
<accession>A0A4Z0BZ64</accession>
<dbReference type="RefSeq" id="WP_135249449.1">
    <property type="nucleotide sequence ID" value="NZ_SMLK01000002.1"/>
</dbReference>
<dbReference type="EMBL" id="SMLK01000002">
    <property type="protein sequence ID" value="TFZ03824.1"/>
    <property type="molecule type" value="Genomic_DNA"/>
</dbReference>